<dbReference type="Proteomes" id="UP000198704">
    <property type="component" value="Unassembled WGS sequence"/>
</dbReference>
<proteinExistence type="predicted"/>
<dbReference type="EMBL" id="FNHS01000027">
    <property type="protein sequence ID" value="SDO56319.1"/>
    <property type="molecule type" value="Genomic_DNA"/>
</dbReference>
<sequence length="36" mass="3977">MALASMNQSGHRDPRTVLGYIRRANAFKGHSGSEFL</sequence>
<protein>
    <submittedName>
        <fullName evidence="1">Uncharacterized protein</fullName>
    </submittedName>
</protein>
<name>A0A1H0KK49_9HYPH</name>
<evidence type="ECO:0000313" key="2">
    <source>
        <dbReference type="Proteomes" id="UP000198704"/>
    </source>
</evidence>
<evidence type="ECO:0000313" key="1">
    <source>
        <dbReference type="EMBL" id="SDO56319.1"/>
    </source>
</evidence>
<dbReference type="STRING" id="582672.SAMN05216360_12747"/>
<accession>A0A1H0KK49</accession>
<gene>
    <name evidence="1" type="ORF">SAMN05216360_12747</name>
</gene>
<reference evidence="2" key="1">
    <citation type="submission" date="2016-10" db="EMBL/GenBank/DDBJ databases">
        <authorList>
            <person name="Varghese N."/>
            <person name="Submissions S."/>
        </authorList>
    </citation>
    <scope>NUCLEOTIDE SEQUENCE [LARGE SCALE GENOMIC DNA]</scope>
    <source>
        <strain evidence="2">BL47</strain>
    </source>
</reference>
<keyword evidence="2" id="KW-1185">Reference proteome</keyword>
<organism evidence="1 2">
    <name type="scientific">Methylobacterium phyllostachyos</name>
    <dbReference type="NCBI Taxonomy" id="582672"/>
    <lineage>
        <taxon>Bacteria</taxon>
        <taxon>Pseudomonadati</taxon>
        <taxon>Pseudomonadota</taxon>
        <taxon>Alphaproteobacteria</taxon>
        <taxon>Hyphomicrobiales</taxon>
        <taxon>Methylobacteriaceae</taxon>
        <taxon>Methylobacterium</taxon>
    </lineage>
</organism>
<dbReference type="AlphaFoldDB" id="A0A1H0KK49"/>